<dbReference type="Gene3D" id="2.130.10.10">
    <property type="entry name" value="YVTN repeat-like/Quinoprotein amine dehydrogenase"/>
    <property type="match status" value="1"/>
</dbReference>
<proteinExistence type="predicted"/>
<dbReference type="PANTHER" id="PTHR31270:SF1">
    <property type="entry name" value="GLUTAMINYL-PEPTIDE CYCLOTRANSFERASE"/>
    <property type="match status" value="1"/>
</dbReference>
<dbReference type="InterPro" id="IPR007788">
    <property type="entry name" value="QCT"/>
</dbReference>
<name>A0A3L9YVW3_9FLAO</name>
<keyword evidence="1" id="KW-0732">Signal</keyword>
<reference evidence="2 3" key="1">
    <citation type="submission" date="2018-10" db="EMBL/GenBank/DDBJ databases">
        <title>Genomic Encyclopedia of Archaeal and Bacterial Type Strains, Phase II (KMG-II): from individual species to whole genera.</title>
        <authorList>
            <person name="Goeker M."/>
        </authorList>
    </citation>
    <scope>NUCLEOTIDE SEQUENCE [LARGE SCALE GENOMIC DNA]</scope>
    <source>
        <strain evidence="2 3">DSM 23424</strain>
    </source>
</reference>
<feature type="chain" id="PRO_5017978108" evidence="1">
    <location>
        <begin position="21"/>
        <end position="351"/>
    </location>
</feature>
<dbReference type="InterPro" id="IPR015943">
    <property type="entry name" value="WD40/YVTN_repeat-like_dom_sf"/>
</dbReference>
<organism evidence="2 3">
    <name type="scientific">Ulvibacter antarcticus</name>
    <dbReference type="NCBI Taxonomy" id="442714"/>
    <lineage>
        <taxon>Bacteria</taxon>
        <taxon>Pseudomonadati</taxon>
        <taxon>Bacteroidota</taxon>
        <taxon>Flavobacteriia</taxon>
        <taxon>Flavobacteriales</taxon>
        <taxon>Flavobacteriaceae</taxon>
        <taxon>Ulvibacter</taxon>
    </lineage>
</organism>
<dbReference type="PROSITE" id="PS51257">
    <property type="entry name" value="PROKAR_LIPOPROTEIN"/>
    <property type="match status" value="1"/>
</dbReference>
<dbReference type="AlphaFoldDB" id="A0A3L9YVW3"/>
<protein>
    <submittedName>
        <fullName evidence="2">Glutamine cyclotransferase</fullName>
    </submittedName>
</protein>
<evidence type="ECO:0000256" key="1">
    <source>
        <dbReference type="SAM" id="SignalP"/>
    </source>
</evidence>
<dbReference type="RefSeq" id="WP_121907558.1">
    <property type="nucleotide sequence ID" value="NZ_REFC01000013.1"/>
</dbReference>
<comment type="caution">
    <text evidence="2">The sequence shown here is derived from an EMBL/GenBank/DDBJ whole genome shotgun (WGS) entry which is preliminary data.</text>
</comment>
<keyword evidence="2" id="KW-0808">Transferase</keyword>
<feature type="signal peptide" evidence="1">
    <location>
        <begin position="1"/>
        <end position="20"/>
    </location>
</feature>
<dbReference type="OrthoDB" id="9783700at2"/>
<dbReference type="GO" id="GO:0016603">
    <property type="term" value="F:glutaminyl-peptide cyclotransferase activity"/>
    <property type="evidence" value="ECO:0007669"/>
    <property type="project" value="InterPro"/>
</dbReference>
<evidence type="ECO:0000313" key="3">
    <source>
        <dbReference type="Proteomes" id="UP000271339"/>
    </source>
</evidence>
<dbReference type="EMBL" id="REFC01000013">
    <property type="protein sequence ID" value="RMA58612.1"/>
    <property type="molecule type" value="Genomic_DNA"/>
</dbReference>
<evidence type="ECO:0000313" key="2">
    <source>
        <dbReference type="EMBL" id="RMA58612.1"/>
    </source>
</evidence>
<dbReference type="SUPFAM" id="SSF63825">
    <property type="entry name" value="YWTD domain"/>
    <property type="match status" value="1"/>
</dbReference>
<accession>A0A3L9YVW3</accession>
<gene>
    <name evidence="2" type="ORF">BXY75_1985</name>
</gene>
<keyword evidence="3" id="KW-1185">Reference proteome</keyword>
<sequence length="351" mass="39682">MNIYKLLVVTVLVAFFASCGNDSKSDNDLFSVTIKDHKKGYTASEVVDVEINNKKNKTIDSIVYFMDSERMVSSEENKETKISLKGQKLGIRAVRATIYSEGDTFEVKKDIIILSSIKPTLYTYKILETYPHDIEAYTQGLEFKNDTLYESTGQYKASSLRKTDYKTGAVLQKVTMADAYFGEGLTILNNKIYQLTWRENTGFIYNLSDLKKTGTFVYGKSKEGWGLANDGKMIYKSDGTEKIWTLNPNNLSEIDYIQLYTNTSKIPKVNELEWIDGKIYANIYEKDAIAIVDPTNGAVEGVIDLTGLKAKVTQHAELNVLNGIAYNGEKNTLYITGKNWDKMFKIEVVEQ</sequence>
<dbReference type="Pfam" id="PF05096">
    <property type="entry name" value="Glu_cyclase_2"/>
    <property type="match status" value="1"/>
</dbReference>
<dbReference type="PANTHER" id="PTHR31270">
    <property type="entry name" value="GLUTAMINYL-PEPTIDE CYCLOTRANSFERASE"/>
    <property type="match status" value="1"/>
</dbReference>
<dbReference type="Proteomes" id="UP000271339">
    <property type="component" value="Unassembled WGS sequence"/>
</dbReference>